<gene>
    <name evidence="1" type="ORF">CEXT_534741</name>
</gene>
<keyword evidence="2" id="KW-1185">Reference proteome</keyword>
<dbReference type="AlphaFoldDB" id="A0AAV4WSW4"/>
<sequence>MRTQWKGSGSQFQRISRIRLEKGSLWGHKKTGSGYPWSSIVLAERVDSVCRKEQCVFLKGTRLMQIVNKYIQM</sequence>
<dbReference type="EMBL" id="BPLR01016592">
    <property type="protein sequence ID" value="GIY84914.1"/>
    <property type="molecule type" value="Genomic_DNA"/>
</dbReference>
<proteinExistence type="predicted"/>
<accession>A0AAV4WSW4</accession>
<evidence type="ECO:0000313" key="2">
    <source>
        <dbReference type="Proteomes" id="UP001054945"/>
    </source>
</evidence>
<protein>
    <submittedName>
        <fullName evidence="1">Uncharacterized protein</fullName>
    </submittedName>
</protein>
<reference evidence="1 2" key="1">
    <citation type="submission" date="2021-06" db="EMBL/GenBank/DDBJ databases">
        <title>Caerostris extrusa draft genome.</title>
        <authorList>
            <person name="Kono N."/>
            <person name="Arakawa K."/>
        </authorList>
    </citation>
    <scope>NUCLEOTIDE SEQUENCE [LARGE SCALE GENOMIC DNA]</scope>
</reference>
<evidence type="ECO:0000313" key="1">
    <source>
        <dbReference type="EMBL" id="GIY84914.1"/>
    </source>
</evidence>
<dbReference type="Proteomes" id="UP001054945">
    <property type="component" value="Unassembled WGS sequence"/>
</dbReference>
<name>A0AAV4WSW4_CAEEX</name>
<organism evidence="1 2">
    <name type="scientific">Caerostris extrusa</name>
    <name type="common">Bark spider</name>
    <name type="synonym">Caerostris bankana</name>
    <dbReference type="NCBI Taxonomy" id="172846"/>
    <lineage>
        <taxon>Eukaryota</taxon>
        <taxon>Metazoa</taxon>
        <taxon>Ecdysozoa</taxon>
        <taxon>Arthropoda</taxon>
        <taxon>Chelicerata</taxon>
        <taxon>Arachnida</taxon>
        <taxon>Araneae</taxon>
        <taxon>Araneomorphae</taxon>
        <taxon>Entelegynae</taxon>
        <taxon>Araneoidea</taxon>
        <taxon>Araneidae</taxon>
        <taxon>Caerostris</taxon>
    </lineage>
</organism>
<comment type="caution">
    <text evidence="1">The sequence shown here is derived from an EMBL/GenBank/DDBJ whole genome shotgun (WGS) entry which is preliminary data.</text>
</comment>